<gene>
    <name evidence="2" type="ORF">C6570_06375</name>
</gene>
<dbReference type="EMBL" id="CP027666">
    <property type="protein sequence ID" value="AVO33916.1"/>
    <property type="molecule type" value="Genomic_DNA"/>
</dbReference>
<evidence type="ECO:0000259" key="1">
    <source>
        <dbReference type="Pfam" id="PF01717"/>
    </source>
</evidence>
<sequence length="503" mass="55060">MEPIDAHPLPPDVSFDGGDLDCGNGLLLLIRKHIDPLPRGGLLEIRSTEISVDEDLPAWCRLTGNELVSWTKVGRQRAFLVSKGALAERTAAATQPDQPKGADEGPTEVLLGAARQPVAAPRVPPLAVTSMGSWPRPRWMIEAMHAHVEGRLSTREFQQTADDAVRLAIAAQERAGVDIVTDGEQRRDSYASFVASRLDNCQLIPLTDLLPLVDHPEDFEAELRALDIPAADVRHPAVFGPLARSRPLVAHEVDFARSVTQRPVKVALPGPYLLTRTMWMECISDQAYASREDIAKDIVRVLREELAELMQTGAALVQFDEPVLSEVVFSGAKNKRSFMCGALSESRPPAEELAFARDLLNAVLEGFPRERLALHVCRGNWTPDEAVALSGSYEPLVDTLGQVRVGAYLLEMATPRAGDMAVLQRLPQDARIGVGVVNQKLQHAEAVNEVAERIQRAIDLFGQDRLLLHPDCGFATFADNPICGTHLAQDKLAVIAQAAERFR</sequence>
<dbReference type="PANTHER" id="PTHR43844:SF2">
    <property type="entry name" value="SYNTHASE, VITAMIN-B12 INDEPENDENT, PUTATIVE (AFU_ORTHOLOGUE AFUA_3G12060)-RELATED"/>
    <property type="match status" value="1"/>
</dbReference>
<dbReference type="KEGG" id="otk:C6570_06375"/>
<accession>A0A2S0MDM4</accession>
<dbReference type="InterPro" id="IPR036868">
    <property type="entry name" value="TusA-like_sf"/>
</dbReference>
<dbReference type="Gene3D" id="3.20.20.210">
    <property type="match status" value="1"/>
</dbReference>
<dbReference type="Proteomes" id="UP000239709">
    <property type="component" value="Chromosome"/>
</dbReference>
<dbReference type="InterPro" id="IPR038071">
    <property type="entry name" value="UROD/MetE-like_sf"/>
</dbReference>
<dbReference type="GO" id="GO:0008270">
    <property type="term" value="F:zinc ion binding"/>
    <property type="evidence" value="ECO:0007669"/>
    <property type="project" value="InterPro"/>
</dbReference>
<dbReference type="PANTHER" id="PTHR43844">
    <property type="entry name" value="METHIONINE SYNTHASE"/>
    <property type="match status" value="1"/>
</dbReference>
<dbReference type="GO" id="GO:0003871">
    <property type="term" value="F:5-methyltetrahydropteroyltriglutamate-homocysteine S-methyltransferase activity"/>
    <property type="evidence" value="ECO:0007669"/>
    <property type="project" value="InterPro"/>
</dbReference>
<dbReference type="SUPFAM" id="SSF51726">
    <property type="entry name" value="UROD/MetE-like"/>
    <property type="match status" value="1"/>
</dbReference>
<feature type="domain" description="Cobalamin-independent methionine synthase MetE C-terminal/archaeal" evidence="1">
    <location>
        <begin position="394"/>
        <end position="477"/>
    </location>
</feature>
<dbReference type="CDD" id="cd03311">
    <property type="entry name" value="CIMS_C_terminal_like"/>
    <property type="match status" value="1"/>
</dbReference>
<organism evidence="2 3">
    <name type="scientific">Ottowia oryzae</name>
    <dbReference type="NCBI Taxonomy" id="2109914"/>
    <lineage>
        <taxon>Bacteria</taxon>
        <taxon>Pseudomonadati</taxon>
        <taxon>Pseudomonadota</taxon>
        <taxon>Betaproteobacteria</taxon>
        <taxon>Burkholderiales</taxon>
        <taxon>Comamonadaceae</taxon>
        <taxon>Ottowia</taxon>
    </lineage>
</organism>
<dbReference type="AlphaFoldDB" id="A0A2S0MDM4"/>
<dbReference type="Gene3D" id="3.30.110.40">
    <property type="entry name" value="TusA-like domain"/>
    <property type="match status" value="1"/>
</dbReference>
<dbReference type="InterPro" id="IPR002629">
    <property type="entry name" value="Met_Synth_C/arc"/>
</dbReference>
<evidence type="ECO:0000313" key="3">
    <source>
        <dbReference type="Proteomes" id="UP000239709"/>
    </source>
</evidence>
<feature type="domain" description="Cobalamin-independent methionine synthase MetE C-terminal/archaeal" evidence="1">
    <location>
        <begin position="233"/>
        <end position="339"/>
    </location>
</feature>
<dbReference type="RefSeq" id="WP_106702472.1">
    <property type="nucleotide sequence ID" value="NZ_CP027666.1"/>
</dbReference>
<dbReference type="SUPFAM" id="SSF64307">
    <property type="entry name" value="SirA-like"/>
    <property type="match status" value="1"/>
</dbReference>
<dbReference type="OrthoDB" id="244285at2"/>
<name>A0A2S0MDM4_9BURK</name>
<reference evidence="2 3" key="1">
    <citation type="submission" date="2018-03" db="EMBL/GenBank/DDBJ databases">
        <title>Genome sequencing of Ottowia sp.</title>
        <authorList>
            <person name="Kim S.-J."/>
            <person name="Heo J."/>
            <person name="Kwon S.-W."/>
        </authorList>
    </citation>
    <scope>NUCLEOTIDE SEQUENCE [LARGE SCALE GENOMIC DNA]</scope>
    <source>
        <strain evidence="2 3">KADR8-3</strain>
    </source>
</reference>
<dbReference type="Pfam" id="PF01717">
    <property type="entry name" value="Meth_synt_2"/>
    <property type="match status" value="3"/>
</dbReference>
<keyword evidence="3" id="KW-1185">Reference proteome</keyword>
<dbReference type="GO" id="GO:0009086">
    <property type="term" value="P:methionine biosynthetic process"/>
    <property type="evidence" value="ECO:0007669"/>
    <property type="project" value="InterPro"/>
</dbReference>
<protein>
    <submittedName>
        <fullName evidence="2">5-methyltetrahydropteroyltriglutamate--homocysteine methyltransferase</fullName>
    </submittedName>
</protein>
<proteinExistence type="predicted"/>
<evidence type="ECO:0000313" key="2">
    <source>
        <dbReference type="EMBL" id="AVO33916.1"/>
    </source>
</evidence>
<feature type="domain" description="Cobalamin-independent methionine synthase MetE C-terminal/archaeal" evidence="1">
    <location>
        <begin position="127"/>
        <end position="196"/>
    </location>
</feature>
<dbReference type="GO" id="GO:0032259">
    <property type="term" value="P:methylation"/>
    <property type="evidence" value="ECO:0007669"/>
    <property type="project" value="UniProtKB-KW"/>
</dbReference>
<dbReference type="CDD" id="cd00291">
    <property type="entry name" value="SirA_YedF_YeeD"/>
    <property type="match status" value="1"/>
</dbReference>
<keyword evidence="2" id="KW-0489">Methyltransferase</keyword>
<keyword evidence="2" id="KW-0808">Transferase</keyword>